<reference evidence="3" key="1">
    <citation type="submission" date="2017-09" db="EMBL/GenBank/DDBJ databases">
        <title>Depth-based differentiation of microbial function through sediment-hosted aquifers and enrichment of novel symbionts in the deep terrestrial subsurface.</title>
        <authorList>
            <person name="Probst A.J."/>
            <person name="Ladd B."/>
            <person name="Jarett J.K."/>
            <person name="Geller-Mcgrath D.E."/>
            <person name="Sieber C.M.K."/>
            <person name="Emerson J.B."/>
            <person name="Anantharaman K."/>
            <person name="Thomas B.C."/>
            <person name="Malmstrom R."/>
            <person name="Stieglmeier M."/>
            <person name="Klingl A."/>
            <person name="Woyke T."/>
            <person name="Ryan C.M."/>
            <person name="Banfield J.F."/>
        </authorList>
    </citation>
    <scope>NUCLEOTIDE SEQUENCE [LARGE SCALE GENOMIC DNA]</scope>
</reference>
<dbReference type="GO" id="GO:0005975">
    <property type="term" value="P:carbohydrate metabolic process"/>
    <property type="evidence" value="ECO:0007669"/>
    <property type="project" value="InterPro"/>
</dbReference>
<dbReference type="SUPFAM" id="SSF51445">
    <property type="entry name" value="(Trans)glycosidases"/>
    <property type="match status" value="1"/>
</dbReference>
<evidence type="ECO:0000259" key="1">
    <source>
        <dbReference type="Pfam" id="PF08532"/>
    </source>
</evidence>
<dbReference type="GO" id="GO:0004565">
    <property type="term" value="F:beta-galactosidase activity"/>
    <property type="evidence" value="ECO:0007669"/>
    <property type="project" value="InterPro"/>
</dbReference>
<dbReference type="InterPro" id="IPR017853">
    <property type="entry name" value="GH"/>
</dbReference>
<dbReference type="CDD" id="cd03143">
    <property type="entry name" value="A4_beta-galactosidase_middle_domain"/>
    <property type="match status" value="1"/>
</dbReference>
<accession>A0A2M7E739</accession>
<dbReference type="Pfam" id="PF08532">
    <property type="entry name" value="Glyco_hydro_42M"/>
    <property type="match status" value="1"/>
</dbReference>
<dbReference type="EMBL" id="PETL01000336">
    <property type="protein sequence ID" value="PIV63515.1"/>
    <property type="molecule type" value="Genomic_DNA"/>
</dbReference>
<evidence type="ECO:0000313" key="3">
    <source>
        <dbReference type="Proteomes" id="UP000228886"/>
    </source>
</evidence>
<dbReference type="Proteomes" id="UP000228886">
    <property type="component" value="Unassembled WGS sequence"/>
</dbReference>
<dbReference type="Gene3D" id="3.40.50.880">
    <property type="match status" value="1"/>
</dbReference>
<comment type="caution">
    <text evidence="2">The sequence shown here is derived from an EMBL/GenBank/DDBJ whole genome shotgun (WGS) entry which is preliminary data.</text>
</comment>
<dbReference type="InterPro" id="IPR013738">
    <property type="entry name" value="Beta_galactosidase_Trimer"/>
</dbReference>
<gene>
    <name evidence="2" type="ORF">COS11_07040</name>
</gene>
<evidence type="ECO:0000313" key="2">
    <source>
        <dbReference type="EMBL" id="PIV63515.1"/>
    </source>
</evidence>
<sequence length="755" mass="87840">MMRNQLPKEVRWVWDARWASYWFGDKEFFEFKKRDFDRKAEEMKKAGINAVITFGNFHFRWSFIDDWSKLLETLRNICDSCHKYGIKVVEHHSAILTFNPIAKKEWENMKDFFEKGCSSAINIHKHPGFLEQIERGDREYQGIKLSTMRQIDPRTGQFARTNYWGWIFCFNNPDWQRLYFQHLKDVYACGVDGIMTDDIAFYPRNYGCGCIYCREKFKKETGFEIPSTGMDDKEFYGNLENPAYRAFLLWRINCHKEHQERVFRHFRSLGLELARPIYTSSNTNSYGTRGMGSALDNLDGLYSTIFTEVNSTEPQGHCWLRIGAESKQRSALAYRNNLPPMCLFYPHNREENLFCWGMTKTWGQNYWGTNWRLNLKEETEMLSQTFNFESAHPELYRQPQPISEVAVLFFSRTVWLHKDRDKESDYIIMSDPASTDCWAGWCEILMLSNIPFDTIGENDLEEKRYFNRLRLIIVPNAVCLSNKAIKSLKEFASKGGKVIITHQSGLKDETGAGRGNYPFSGMVGADYKKIFEKSPEWITTKDNKLKIKRIDFSEAPVVSFKAHKDAISWMKLKNSNTPVLLYNQYGKGSVITFAGKPGRIVCVNRHKRFKKNGKEFAKIDFNRDQNVMNLMRESVEYLHTQPLLKTDNVPFGFIVGIFAHENRTVLHIINAVGTLSDSGKVVSIPEPLKFPRADNLPNGAKIMRLKIRRKGEKAILKSPEFSKEKELRCRREGEYAIIEVPASLVNCYSVIDIIS</sequence>
<protein>
    <recommendedName>
        <fullName evidence="1">Beta-galactosidase trimerisation domain-containing protein</fullName>
    </recommendedName>
</protein>
<dbReference type="SUPFAM" id="SSF52317">
    <property type="entry name" value="Class I glutamine amidotransferase-like"/>
    <property type="match status" value="1"/>
</dbReference>
<dbReference type="AlphaFoldDB" id="A0A2M7E739"/>
<organism evidence="2 3">
    <name type="scientific">bacterium (Candidatus Ratteibacteria) CG01_land_8_20_14_3_00_40_19</name>
    <dbReference type="NCBI Taxonomy" id="2014290"/>
    <lineage>
        <taxon>Bacteria</taxon>
        <taxon>Candidatus Ratteibacteria</taxon>
    </lineage>
</organism>
<feature type="domain" description="Beta-galactosidase trimerisation" evidence="1">
    <location>
        <begin position="404"/>
        <end position="593"/>
    </location>
</feature>
<name>A0A2M7E739_9BACT</name>
<dbReference type="InterPro" id="IPR029062">
    <property type="entry name" value="Class_I_gatase-like"/>
</dbReference>
<proteinExistence type="predicted"/>